<dbReference type="InterPro" id="IPR029052">
    <property type="entry name" value="Metallo-depent_PP-like"/>
</dbReference>
<keyword evidence="1" id="KW-0479">Metal-binding</keyword>
<accession>A0A6A8DCN3</accession>
<dbReference type="InterPro" id="IPR004843">
    <property type="entry name" value="Calcineurin-like_PHP"/>
</dbReference>
<dbReference type="GO" id="GO:0016020">
    <property type="term" value="C:membrane"/>
    <property type="evidence" value="ECO:0007669"/>
    <property type="project" value="GOC"/>
</dbReference>
<evidence type="ECO:0000313" key="5">
    <source>
        <dbReference type="Proteomes" id="UP000799092"/>
    </source>
</evidence>
<keyword evidence="5" id="KW-1185">Reference proteome</keyword>
<dbReference type="GO" id="GO:0046872">
    <property type="term" value="F:metal ion binding"/>
    <property type="evidence" value="ECO:0007669"/>
    <property type="project" value="UniProtKB-KW"/>
</dbReference>
<name>A0A6A8DCN3_9BACI</name>
<proteinExistence type="predicted"/>
<dbReference type="OrthoDB" id="9780884at2"/>
<gene>
    <name evidence="4" type="ORF">GH741_12280</name>
</gene>
<dbReference type="AlphaFoldDB" id="A0A6A8DCN3"/>
<dbReference type="Gene3D" id="3.60.21.10">
    <property type="match status" value="1"/>
</dbReference>
<dbReference type="Proteomes" id="UP000799092">
    <property type="component" value="Unassembled WGS sequence"/>
</dbReference>
<dbReference type="GO" id="GO:0008758">
    <property type="term" value="F:UDP-2,3-diacylglucosamine hydrolase activity"/>
    <property type="evidence" value="ECO:0007669"/>
    <property type="project" value="TreeGrafter"/>
</dbReference>
<dbReference type="CDD" id="cd07385">
    <property type="entry name" value="MPP_YkuE_C"/>
    <property type="match status" value="1"/>
</dbReference>
<dbReference type="PANTHER" id="PTHR31302">
    <property type="entry name" value="TRANSMEMBRANE PROTEIN WITH METALLOPHOSPHOESTERASE DOMAIN-RELATED"/>
    <property type="match status" value="1"/>
</dbReference>
<evidence type="ECO:0000256" key="2">
    <source>
        <dbReference type="ARBA" id="ARBA00022801"/>
    </source>
</evidence>
<dbReference type="GO" id="GO:0009245">
    <property type="term" value="P:lipid A biosynthetic process"/>
    <property type="evidence" value="ECO:0007669"/>
    <property type="project" value="TreeGrafter"/>
</dbReference>
<reference evidence="4" key="1">
    <citation type="submission" date="2019-11" db="EMBL/GenBank/DDBJ databases">
        <authorList>
            <person name="Li J."/>
        </authorList>
    </citation>
    <scope>NUCLEOTIDE SEQUENCE</scope>
    <source>
        <strain evidence="4">B6B</strain>
    </source>
</reference>
<evidence type="ECO:0000259" key="3">
    <source>
        <dbReference type="Pfam" id="PF00149"/>
    </source>
</evidence>
<evidence type="ECO:0000313" key="4">
    <source>
        <dbReference type="EMBL" id="MRH43455.1"/>
    </source>
</evidence>
<dbReference type="Pfam" id="PF00149">
    <property type="entry name" value="Metallophos"/>
    <property type="match status" value="1"/>
</dbReference>
<feature type="domain" description="Calcineurin-like phosphoesterase" evidence="3">
    <location>
        <begin position="49"/>
        <end position="207"/>
    </location>
</feature>
<protein>
    <submittedName>
        <fullName evidence="4">Metallophosphoesterase</fullName>
    </submittedName>
</protein>
<evidence type="ECO:0000256" key="1">
    <source>
        <dbReference type="ARBA" id="ARBA00022723"/>
    </source>
</evidence>
<dbReference type="InterPro" id="IPR051158">
    <property type="entry name" value="Metallophosphoesterase_sf"/>
</dbReference>
<dbReference type="RefSeq" id="WP_153737082.1">
    <property type="nucleotide sequence ID" value="NZ_WJNG01000009.1"/>
</dbReference>
<keyword evidence="2" id="KW-0378">Hydrolase</keyword>
<dbReference type="SUPFAM" id="SSF56300">
    <property type="entry name" value="Metallo-dependent phosphatases"/>
    <property type="match status" value="1"/>
</dbReference>
<organism evidence="4 5">
    <name type="scientific">Aquibacillus halophilus</name>
    <dbReference type="NCBI Taxonomy" id="930132"/>
    <lineage>
        <taxon>Bacteria</taxon>
        <taxon>Bacillati</taxon>
        <taxon>Bacillota</taxon>
        <taxon>Bacilli</taxon>
        <taxon>Bacillales</taxon>
        <taxon>Bacillaceae</taxon>
        <taxon>Aquibacillus</taxon>
    </lineage>
</organism>
<sequence>MNKKRLALLTFIVVILAVSAKIYFDTNYFQINSVEVNSNKIPTDTDLLILQISDLHNKVFGKNNQKLISTVRELNADIIVITGDLIDRGTVEFDDVFHFIDNLKNINQDIYFVSGNHEWQNPRAEEFFNGLKNRHVTILDNKNIQITKNNVTLNLVGVADSSTNHEDVQQAFSGVSDDSYTVLLSHSPGIVENYHIPAELTLSGHTHGGQVRFPFIGALVAPDQGFLPKLDKGKYKLGQNQYLYIDSGLGTSILPIRFLNPSQLSLIRVINRDTTN</sequence>
<dbReference type="PANTHER" id="PTHR31302:SF31">
    <property type="entry name" value="PHOSPHODIESTERASE YAEI"/>
    <property type="match status" value="1"/>
</dbReference>
<comment type="caution">
    <text evidence="4">The sequence shown here is derived from an EMBL/GenBank/DDBJ whole genome shotgun (WGS) entry which is preliminary data.</text>
</comment>
<dbReference type="EMBL" id="WJNG01000009">
    <property type="protein sequence ID" value="MRH43455.1"/>
    <property type="molecule type" value="Genomic_DNA"/>
</dbReference>